<feature type="chain" id="PRO_5045870448" evidence="2">
    <location>
        <begin position="22"/>
        <end position="541"/>
    </location>
</feature>
<organism evidence="3 4">
    <name type="scientific">Blautia hominis</name>
    <dbReference type="NCBI Taxonomy" id="2025493"/>
    <lineage>
        <taxon>Bacteria</taxon>
        <taxon>Bacillati</taxon>
        <taxon>Bacillota</taxon>
        <taxon>Clostridia</taxon>
        <taxon>Lachnospirales</taxon>
        <taxon>Lachnospiraceae</taxon>
        <taxon>Blautia</taxon>
    </lineage>
</organism>
<gene>
    <name evidence="3" type="ORF">K040078D81_19360</name>
</gene>
<sequence>MKVKKLVSLFLAATMVAGLTACGGSGKDGEKTKGAETTTDGKAKLTALVVTSSLTEDVATHQYLSDIADQAGVEMTWEQVAEVSWTDKKSTLLAGGEIPDLIIGTGTVGDADFATYPGMFEDMTSLIEENAPNIKKMFEEKPETKQMATSLDGAIYGIPKYQRFWPLTADHQMINKQWLDNLGLSMPTNLDELYDVLVAFKENDPNGNGIADEIPMDWAPSPNNGSFTALAMLGGYGITANYLSGDGYYIKDGKVNNYYMNESFKDLCNFLNKCWKAGLINQEVFTQDYSKFQSLSRGSGDDKAIVGFTFGFDALDRFGAALAEQYEGCPPLKPTADYTGEVSWDYEYNDVNYVQNAIMMSANCADKEAAMKYIDAFYAPENSIQVLFGSLGKCIEKNDDGSYTVLPPEDTSKDPGTWKWMNALADRGPMYISDDMNVTLPTDLQAVTELDAVFTPVTSEIDTENDVYPRAFMKFSQEDNSNMSLINTDVTSVTSTNFSKWVTEGGADSDWDSHVEALKNAGMEQVMEIIQKQYDAYKDAK</sequence>
<dbReference type="PANTHER" id="PTHR43649">
    <property type="entry name" value="ARABINOSE-BINDING PROTEIN-RELATED"/>
    <property type="match status" value="1"/>
</dbReference>
<evidence type="ECO:0000256" key="1">
    <source>
        <dbReference type="ARBA" id="ARBA00022729"/>
    </source>
</evidence>
<reference evidence="3 4" key="1">
    <citation type="submission" date="2024-04" db="EMBL/GenBank/DDBJ databases">
        <title>Defined microbial consortia suppress multidrug-resistant proinflammatory Enterobacteriaceae via ecological control.</title>
        <authorList>
            <person name="Furuichi M."/>
            <person name="Kawaguchi T."/>
            <person name="Pust M."/>
            <person name="Yasuma K."/>
            <person name="Plichta D."/>
            <person name="Hasegawa N."/>
            <person name="Ohya T."/>
            <person name="Bhattarai S."/>
            <person name="Sasajima S."/>
            <person name="Aoto Y."/>
            <person name="Tuganbaev T."/>
            <person name="Yaginuma M."/>
            <person name="Ueda M."/>
            <person name="Okahashi N."/>
            <person name="Amafuji K."/>
            <person name="Kiridooshi Y."/>
            <person name="Sugita K."/>
            <person name="Strazar M."/>
            <person name="Skelly A."/>
            <person name="Suda W."/>
            <person name="Hattori M."/>
            <person name="Nakamoto N."/>
            <person name="Caballero S."/>
            <person name="Norman J."/>
            <person name="Olle B."/>
            <person name="Tanoue T."/>
            <person name="Arita M."/>
            <person name="Bucci V."/>
            <person name="Atarashi K."/>
            <person name="Xavier R."/>
            <person name="Honda K."/>
        </authorList>
    </citation>
    <scope>NUCLEOTIDE SEQUENCE [LARGE SCALE GENOMIC DNA]</scope>
    <source>
        <strain evidence="4">k04-0078-D8-1</strain>
    </source>
</reference>
<evidence type="ECO:0000313" key="3">
    <source>
        <dbReference type="EMBL" id="GAA6407819.1"/>
    </source>
</evidence>
<evidence type="ECO:0000256" key="2">
    <source>
        <dbReference type="SAM" id="SignalP"/>
    </source>
</evidence>
<dbReference type="SUPFAM" id="SSF53850">
    <property type="entry name" value="Periplasmic binding protein-like II"/>
    <property type="match status" value="1"/>
</dbReference>
<dbReference type="EMBL" id="BAABYW010000001">
    <property type="protein sequence ID" value="GAA6407819.1"/>
    <property type="molecule type" value="Genomic_DNA"/>
</dbReference>
<dbReference type="PANTHER" id="PTHR43649:SF33">
    <property type="entry name" value="POLYGALACTURONAN_RHAMNOGALACTURONAN-BINDING PROTEIN YTCQ"/>
    <property type="match status" value="1"/>
</dbReference>
<accession>A0ABQ0B8N4</accession>
<protein>
    <submittedName>
        <fullName evidence="3">ABC transporter substrate-binding protein</fullName>
    </submittedName>
</protein>
<comment type="caution">
    <text evidence="3">The sequence shown here is derived from an EMBL/GenBank/DDBJ whole genome shotgun (WGS) entry which is preliminary data.</text>
</comment>
<evidence type="ECO:0000313" key="4">
    <source>
        <dbReference type="Proteomes" id="UP001600943"/>
    </source>
</evidence>
<dbReference type="RefSeq" id="WP_104805192.1">
    <property type="nucleotide sequence ID" value="NZ_BAABYW010000001.1"/>
</dbReference>
<keyword evidence="4" id="KW-1185">Reference proteome</keyword>
<dbReference type="InterPro" id="IPR050490">
    <property type="entry name" value="Bact_solute-bd_prot1"/>
</dbReference>
<proteinExistence type="predicted"/>
<dbReference type="Proteomes" id="UP001600943">
    <property type="component" value="Unassembled WGS sequence"/>
</dbReference>
<dbReference type="Gene3D" id="3.40.190.10">
    <property type="entry name" value="Periplasmic binding protein-like II"/>
    <property type="match status" value="2"/>
</dbReference>
<dbReference type="PROSITE" id="PS51257">
    <property type="entry name" value="PROKAR_LIPOPROTEIN"/>
    <property type="match status" value="1"/>
</dbReference>
<name>A0ABQ0B8N4_9FIRM</name>
<keyword evidence="1 2" id="KW-0732">Signal</keyword>
<feature type="signal peptide" evidence="2">
    <location>
        <begin position="1"/>
        <end position="21"/>
    </location>
</feature>